<reference evidence="1" key="1">
    <citation type="submission" date="2014-11" db="EMBL/GenBank/DDBJ databases">
        <authorList>
            <person name="Amaro Gonzalez C."/>
        </authorList>
    </citation>
    <scope>NUCLEOTIDE SEQUENCE</scope>
</reference>
<evidence type="ECO:0000313" key="1">
    <source>
        <dbReference type="EMBL" id="JAH08960.1"/>
    </source>
</evidence>
<dbReference type="AlphaFoldDB" id="A0A0E9PY01"/>
<name>A0A0E9PY01_ANGAN</name>
<organism evidence="1">
    <name type="scientific">Anguilla anguilla</name>
    <name type="common">European freshwater eel</name>
    <name type="synonym">Muraena anguilla</name>
    <dbReference type="NCBI Taxonomy" id="7936"/>
    <lineage>
        <taxon>Eukaryota</taxon>
        <taxon>Metazoa</taxon>
        <taxon>Chordata</taxon>
        <taxon>Craniata</taxon>
        <taxon>Vertebrata</taxon>
        <taxon>Euteleostomi</taxon>
        <taxon>Actinopterygii</taxon>
        <taxon>Neopterygii</taxon>
        <taxon>Teleostei</taxon>
        <taxon>Anguilliformes</taxon>
        <taxon>Anguillidae</taxon>
        <taxon>Anguilla</taxon>
    </lineage>
</organism>
<reference evidence="1" key="2">
    <citation type="journal article" date="2015" name="Fish Shellfish Immunol.">
        <title>Early steps in the European eel (Anguilla anguilla)-Vibrio vulnificus interaction in the gills: Role of the RtxA13 toxin.</title>
        <authorList>
            <person name="Callol A."/>
            <person name="Pajuelo D."/>
            <person name="Ebbesson L."/>
            <person name="Teles M."/>
            <person name="MacKenzie S."/>
            <person name="Amaro C."/>
        </authorList>
    </citation>
    <scope>NUCLEOTIDE SEQUENCE</scope>
</reference>
<protein>
    <submittedName>
        <fullName evidence="1">Uncharacterized protein</fullName>
    </submittedName>
</protein>
<sequence length="34" mass="4105">MNQIGYHYKHHQHKPTVPTPWKPCDCYYGKSFIV</sequence>
<dbReference type="EMBL" id="GBXM01099617">
    <property type="protein sequence ID" value="JAH08960.1"/>
    <property type="molecule type" value="Transcribed_RNA"/>
</dbReference>
<accession>A0A0E9PY01</accession>
<proteinExistence type="predicted"/>